<feature type="transmembrane region" description="Helical" evidence="1">
    <location>
        <begin position="228"/>
        <end position="252"/>
    </location>
</feature>
<organism evidence="2 3">
    <name type="scientific">Rheinheimera tilapiae</name>
    <dbReference type="NCBI Taxonomy" id="875043"/>
    <lineage>
        <taxon>Bacteria</taxon>
        <taxon>Pseudomonadati</taxon>
        <taxon>Pseudomonadota</taxon>
        <taxon>Gammaproteobacteria</taxon>
        <taxon>Chromatiales</taxon>
        <taxon>Chromatiaceae</taxon>
        <taxon>Rheinheimera</taxon>
    </lineage>
</organism>
<accession>A0ABV6BFA8</accession>
<dbReference type="PANTHER" id="PTHR30199">
    <property type="entry name" value="MFS FAMILY TRANSPORTER, PREDICTED SUBSTRATE BENZOATE"/>
    <property type="match status" value="1"/>
</dbReference>
<dbReference type="Pfam" id="PF03594">
    <property type="entry name" value="BenE"/>
    <property type="match status" value="1"/>
</dbReference>
<reference evidence="2 3" key="1">
    <citation type="submission" date="2024-09" db="EMBL/GenBank/DDBJ databases">
        <authorList>
            <person name="Sun Q."/>
            <person name="Mori K."/>
        </authorList>
    </citation>
    <scope>NUCLEOTIDE SEQUENCE [LARGE SCALE GENOMIC DNA]</scope>
    <source>
        <strain evidence="2 3">KCTC 23315</strain>
    </source>
</reference>
<comment type="caution">
    <text evidence="2">The sequence shown here is derived from an EMBL/GenBank/DDBJ whole genome shotgun (WGS) entry which is preliminary data.</text>
</comment>
<feature type="transmembrane region" description="Helical" evidence="1">
    <location>
        <begin position="137"/>
        <end position="159"/>
    </location>
</feature>
<dbReference type="RefSeq" id="WP_377245638.1">
    <property type="nucleotide sequence ID" value="NZ_JBHLXP010000003.1"/>
</dbReference>
<dbReference type="InterPro" id="IPR004711">
    <property type="entry name" value="Benzoate_Transporter"/>
</dbReference>
<dbReference type="NCBIfam" id="TIGR00843">
    <property type="entry name" value="benE"/>
    <property type="match status" value="1"/>
</dbReference>
<keyword evidence="1" id="KW-1133">Transmembrane helix</keyword>
<feature type="transmembrane region" description="Helical" evidence="1">
    <location>
        <begin position="61"/>
        <end position="83"/>
    </location>
</feature>
<feature type="transmembrane region" description="Helical" evidence="1">
    <location>
        <begin position="190"/>
        <end position="208"/>
    </location>
</feature>
<feature type="transmembrane region" description="Helical" evidence="1">
    <location>
        <begin position="103"/>
        <end position="125"/>
    </location>
</feature>
<feature type="transmembrane region" description="Helical" evidence="1">
    <location>
        <begin position="308"/>
        <end position="330"/>
    </location>
</feature>
<feature type="transmembrane region" description="Helical" evidence="1">
    <location>
        <begin position="264"/>
        <end position="288"/>
    </location>
</feature>
<proteinExistence type="predicted"/>
<dbReference type="EMBL" id="JBHLXP010000003">
    <property type="protein sequence ID" value="MFC0049562.1"/>
    <property type="molecule type" value="Genomic_DNA"/>
</dbReference>
<dbReference type="Proteomes" id="UP001589813">
    <property type="component" value="Unassembled WGS sequence"/>
</dbReference>
<gene>
    <name evidence="2" type="ORF">ACFFJP_14795</name>
</gene>
<protein>
    <submittedName>
        <fullName evidence="2">Benzoate/H(+) symporter BenE family transporter</fullName>
    </submittedName>
</protein>
<feature type="transmembrane region" description="Helical" evidence="1">
    <location>
        <begin position="29"/>
        <end position="54"/>
    </location>
</feature>
<evidence type="ECO:0000256" key="1">
    <source>
        <dbReference type="SAM" id="Phobius"/>
    </source>
</evidence>
<evidence type="ECO:0000313" key="3">
    <source>
        <dbReference type="Proteomes" id="UP001589813"/>
    </source>
</evidence>
<evidence type="ECO:0000313" key="2">
    <source>
        <dbReference type="EMBL" id="MFC0049562.1"/>
    </source>
</evidence>
<keyword evidence="1" id="KW-0812">Transmembrane</keyword>
<feature type="transmembrane region" description="Helical" evidence="1">
    <location>
        <begin position="378"/>
        <end position="399"/>
    </location>
</feature>
<name>A0ABV6BFA8_9GAMM</name>
<dbReference type="PANTHER" id="PTHR30199:SF0">
    <property type="entry name" value="INNER MEMBRANE PROTEIN YDCO"/>
    <property type="match status" value="1"/>
</dbReference>
<feature type="transmembrane region" description="Helical" evidence="1">
    <location>
        <begin position="337"/>
        <end position="358"/>
    </location>
</feature>
<keyword evidence="1" id="KW-0472">Membrane</keyword>
<keyword evidence="3" id="KW-1185">Reference proteome</keyword>
<sequence length="404" mass="42433">MTQQPQQVQSGESPLLRAPVPAGWSGSHWVAGFVAVLVGFASSVAIVFQAAAAAGANAAQIASWIGILGFAMGVTCIGFSWYFKAPVLTAWSTPGAALLATSLTGYSLAEAVGVFMFSALLTLLLGLSGWFDRATRALPLPLAAAMLAGILLQFGLGIFRHLPQAPLLVIGSVVLFVLSRRFLPRYSIPLVLLAGVVFTLLRGEWSVQQLEPALVQLEWVWPQWNWQALLGVGLPLFLVTMSSQNVPGLAVLRSQGYQTPVSPILTVTGLLTLVTAPFGNFSINLAAITAAICSGPEAHPDPTSRYRAGIAAGIFYLLTGLAGSTIVALFLAFPPALVAVVAGLALLVTIAANLSVVSHDGPYREAAMLTFLLTASGVNFFGIASAFWGLVLGVLVLVLQRWRA</sequence>